<reference evidence="2" key="1">
    <citation type="journal article" date="2023" name="Mol. Phylogenet. Evol.">
        <title>Genome-scale phylogeny and comparative genomics of the fungal order Sordariales.</title>
        <authorList>
            <person name="Hensen N."/>
            <person name="Bonometti L."/>
            <person name="Westerberg I."/>
            <person name="Brannstrom I.O."/>
            <person name="Guillou S."/>
            <person name="Cros-Aarteil S."/>
            <person name="Calhoun S."/>
            <person name="Haridas S."/>
            <person name="Kuo A."/>
            <person name="Mondo S."/>
            <person name="Pangilinan J."/>
            <person name="Riley R."/>
            <person name="LaButti K."/>
            <person name="Andreopoulos B."/>
            <person name="Lipzen A."/>
            <person name="Chen C."/>
            <person name="Yan M."/>
            <person name="Daum C."/>
            <person name="Ng V."/>
            <person name="Clum A."/>
            <person name="Steindorff A."/>
            <person name="Ohm R.A."/>
            <person name="Martin F."/>
            <person name="Silar P."/>
            <person name="Natvig D.O."/>
            <person name="Lalanne C."/>
            <person name="Gautier V."/>
            <person name="Ament-Velasquez S.L."/>
            <person name="Kruys A."/>
            <person name="Hutchinson M.I."/>
            <person name="Powell A.J."/>
            <person name="Barry K."/>
            <person name="Miller A.N."/>
            <person name="Grigoriev I.V."/>
            <person name="Debuchy R."/>
            <person name="Gladieux P."/>
            <person name="Hiltunen Thoren M."/>
            <person name="Johannesson H."/>
        </authorList>
    </citation>
    <scope>NUCLEOTIDE SEQUENCE</scope>
    <source>
        <strain evidence="2">CBS 955.72</strain>
    </source>
</reference>
<keyword evidence="3" id="KW-1185">Reference proteome</keyword>
<dbReference type="Proteomes" id="UP001275084">
    <property type="component" value="Unassembled WGS sequence"/>
</dbReference>
<evidence type="ECO:0000313" key="2">
    <source>
        <dbReference type="EMBL" id="KAK3349176.1"/>
    </source>
</evidence>
<sequence length="140" mass="14475">MQLQSSLITLAALASLLGSTSAAAITKRDTLAAFTLSYDDKCGDSYARVNVPDGEACGQCITAPGRLPSSPKTSGIVPLSSIQMLKKDPRCQVILFQTLNCSDPGADAGPGACWNPDGRVHSYKVYCPSYPGGCSAGTVS</sequence>
<keyword evidence="1" id="KW-0732">Signal</keyword>
<feature type="signal peptide" evidence="1">
    <location>
        <begin position="1"/>
        <end position="22"/>
    </location>
</feature>
<comment type="caution">
    <text evidence="2">The sequence shown here is derived from an EMBL/GenBank/DDBJ whole genome shotgun (WGS) entry which is preliminary data.</text>
</comment>
<name>A0AAJ0HEI6_9PEZI</name>
<organism evidence="2 3">
    <name type="scientific">Lasiosphaeria hispida</name>
    <dbReference type="NCBI Taxonomy" id="260671"/>
    <lineage>
        <taxon>Eukaryota</taxon>
        <taxon>Fungi</taxon>
        <taxon>Dikarya</taxon>
        <taxon>Ascomycota</taxon>
        <taxon>Pezizomycotina</taxon>
        <taxon>Sordariomycetes</taxon>
        <taxon>Sordariomycetidae</taxon>
        <taxon>Sordariales</taxon>
        <taxon>Lasiosphaeriaceae</taxon>
        <taxon>Lasiosphaeria</taxon>
    </lineage>
</organism>
<evidence type="ECO:0000256" key="1">
    <source>
        <dbReference type="SAM" id="SignalP"/>
    </source>
</evidence>
<evidence type="ECO:0000313" key="3">
    <source>
        <dbReference type="Proteomes" id="UP001275084"/>
    </source>
</evidence>
<gene>
    <name evidence="2" type="ORF">B0T25DRAFT_547386</name>
</gene>
<accession>A0AAJ0HEI6</accession>
<dbReference type="EMBL" id="JAUIQD010000005">
    <property type="protein sequence ID" value="KAK3349176.1"/>
    <property type="molecule type" value="Genomic_DNA"/>
</dbReference>
<feature type="chain" id="PRO_5042552441" evidence="1">
    <location>
        <begin position="23"/>
        <end position="140"/>
    </location>
</feature>
<proteinExistence type="predicted"/>
<reference evidence="2" key="2">
    <citation type="submission" date="2023-06" db="EMBL/GenBank/DDBJ databases">
        <authorList>
            <consortium name="Lawrence Berkeley National Laboratory"/>
            <person name="Haridas S."/>
            <person name="Hensen N."/>
            <person name="Bonometti L."/>
            <person name="Westerberg I."/>
            <person name="Brannstrom I.O."/>
            <person name="Guillou S."/>
            <person name="Cros-Aarteil S."/>
            <person name="Calhoun S."/>
            <person name="Kuo A."/>
            <person name="Mondo S."/>
            <person name="Pangilinan J."/>
            <person name="Riley R."/>
            <person name="Labutti K."/>
            <person name="Andreopoulos B."/>
            <person name="Lipzen A."/>
            <person name="Chen C."/>
            <person name="Yanf M."/>
            <person name="Daum C."/>
            <person name="Ng V."/>
            <person name="Clum A."/>
            <person name="Steindorff A."/>
            <person name="Ohm R."/>
            <person name="Martin F."/>
            <person name="Silar P."/>
            <person name="Natvig D."/>
            <person name="Lalanne C."/>
            <person name="Gautier V."/>
            <person name="Ament-Velasquez S.L."/>
            <person name="Kruys A."/>
            <person name="Hutchinson M.I."/>
            <person name="Powell A.J."/>
            <person name="Barry K."/>
            <person name="Miller A.N."/>
            <person name="Grigoriev I.V."/>
            <person name="Debuchy R."/>
            <person name="Gladieux P."/>
            <person name="Thoren M.H."/>
            <person name="Johannesson H."/>
        </authorList>
    </citation>
    <scope>NUCLEOTIDE SEQUENCE</scope>
    <source>
        <strain evidence="2">CBS 955.72</strain>
    </source>
</reference>
<protein>
    <submittedName>
        <fullName evidence="2">Uncharacterized protein</fullName>
    </submittedName>
</protein>
<dbReference type="AlphaFoldDB" id="A0AAJ0HEI6"/>